<evidence type="ECO:0000256" key="2">
    <source>
        <dbReference type="ARBA" id="ARBA00011903"/>
    </source>
</evidence>
<dbReference type="PANTHER" id="PTHR32309:SF13">
    <property type="entry name" value="FERRIC ENTEROBACTIN TRANSPORT PROTEIN FEPE"/>
    <property type="match status" value="1"/>
</dbReference>
<dbReference type="CDD" id="cd05387">
    <property type="entry name" value="BY-kinase"/>
    <property type="match status" value="1"/>
</dbReference>
<feature type="domain" description="AAA" evidence="11">
    <location>
        <begin position="564"/>
        <end position="671"/>
    </location>
</feature>
<keyword evidence="14" id="KW-1185">Reference proteome</keyword>
<sequence>MSKTPMESREDIDLDLSRYLLMIKRQWIPAASIFVATIALSALATTRLQPSYEAEGKLLFKLPSFQVLGNNLLRSNSEGEGDLKSLVSTQNPISTEIEVISSRPLLQQTIDKLGLKNKKGEVLEVEDLQKSLTLKIVGGTDVLKLTYKSRDPKEAAVVVNTVMNFYLENDIETNRAEAETTYKFMARQLPKTQAAVYAAEVALRKFKQENRIVDLPEETKSAVGIIGNLENEINTVKAQLEDLNGQTETLRQKIALNSQQAIAVSSLNNSPAIREIVIQLHEIERQLATERSRYFDNNPVIISLEAKKANLNNLLQTQIKATIGSSAKIPEEQLQKTIASIGSGTQFPQGQAGEIRQKFIQDFLQVEVQRIGLSKRLASLYNSRSGYQRRVKIIPMLVQNQRDLERKVEVAQSTYETILKKAQELQVAQNKNTANARIITQAKIPEKPASGKKPIVVAIGVLLGAFFGTTTILLLEMRDRSLKTLQEVRDIFGYTLLGILPSLSKKSLFWHQNADYITPEIASKDAPQSLTSEMYRVIQANLRLLSSDKVIKSIVVTSSISKEGKSTVAANLATVISQLGRKVLLIDADLRVPTQHHFWQISNSPGLSEVLVAQVEYSNSIFRVMDNLDVLPAGVRPPNPLALLDSKRMAALIEEFSSAYDFVIIDTPPLLVGADAVTVSQMTDGMLLVARPGMIDYHNANTAKEMLKRSNYNVLGLLVNGIIEKNEPNNYFYSPEEYYSASKTVTEKDRIKA</sequence>
<dbReference type="FunFam" id="3.40.50.300:FF:000527">
    <property type="entry name" value="Tyrosine-protein kinase etk"/>
    <property type="match status" value="1"/>
</dbReference>
<evidence type="ECO:0000313" key="13">
    <source>
        <dbReference type="EMBL" id="RUS98997.1"/>
    </source>
</evidence>
<keyword evidence="3" id="KW-0808">Transferase</keyword>
<proteinExistence type="inferred from homology"/>
<dbReference type="PANTHER" id="PTHR32309">
    <property type="entry name" value="TYROSINE-PROTEIN KINASE"/>
    <property type="match status" value="1"/>
</dbReference>
<accession>A0A3S1ATK5</accession>
<protein>
    <recommendedName>
        <fullName evidence="2">non-specific protein-tyrosine kinase</fullName>
        <ecNumber evidence="2">2.7.10.2</ecNumber>
    </recommendedName>
</protein>
<keyword evidence="7" id="KW-0829">Tyrosine-protein kinase</keyword>
<dbReference type="Proteomes" id="UP000276103">
    <property type="component" value="Unassembled WGS sequence"/>
</dbReference>
<comment type="caution">
    <text evidence="13">The sequence shown here is derived from an EMBL/GenBank/DDBJ whole genome shotgun (WGS) entry which is preliminary data.</text>
</comment>
<keyword evidence="10" id="KW-1133">Transmembrane helix</keyword>
<keyword evidence="10" id="KW-0472">Membrane</keyword>
<dbReference type="InterPro" id="IPR025669">
    <property type="entry name" value="AAA_dom"/>
</dbReference>
<comment type="similarity">
    <text evidence="1">Belongs to the CpsD/CapB family.</text>
</comment>
<evidence type="ECO:0000313" key="14">
    <source>
        <dbReference type="Proteomes" id="UP000276103"/>
    </source>
</evidence>
<dbReference type="GO" id="GO:0005886">
    <property type="term" value="C:plasma membrane"/>
    <property type="evidence" value="ECO:0007669"/>
    <property type="project" value="UniProtKB-ARBA"/>
</dbReference>
<feature type="transmembrane region" description="Helical" evidence="10">
    <location>
        <begin position="455"/>
        <end position="475"/>
    </location>
</feature>
<gene>
    <name evidence="13" type="ORF">DSM107003_10160</name>
</gene>
<dbReference type="Pfam" id="PF13614">
    <property type="entry name" value="AAA_31"/>
    <property type="match status" value="1"/>
</dbReference>
<dbReference type="GO" id="GO:0042802">
    <property type="term" value="F:identical protein binding"/>
    <property type="evidence" value="ECO:0007669"/>
    <property type="project" value="UniProtKB-ARBA"/>
</dbReference>
<dbReference type="InterPro" id="IPR050445">
    <property type="entry name" value="Bact_polysacc_biosynth/exp"/>
</dbReference>
<dbReference type="AlphaFoldDB" id="A0A3S1ATK5"/>
<reference evidence="13 14" key="1">
    <citation type="journal article" date="2019" name="Genome Biol. Evol.">
        <title>Day and night: Metabolic profiles and evolutionary relationships of six axenic non-marine cyanobacteria.</title>
        <authorList>
            <person name="Will S.E."/>
            <person name="Henke P."/>
            <person name="Boedeker C."/>
            <person name="Huang S."/>
            <person name="Brinkmann H."/>
            <person name="Rohde M."/>
            <person name="Jarek M."/>
            <person name="Friedl T."/>
            <person name="Seufert S."/>
            <person name="Schumacher M."/>
            <person name="Overmann J."/>
            <person name="Neumann-Schaal M."/>
            <person name="Petersen J."/>
        </authorList>
    </citation>
    <scope>NUCLEOTIDE SEQUENCE [LARGE SCALE GENOMIC DNA]</scope>
    <source>
        <strain evidence="13 14">SAG 1403-4b</strain>
    </source>
</reference>
<feature type="coiled-coil region" evidence="9">
    <location>
        <begin position="226"/>
        <end position="253"/>
    </location>
</feature>
<dbReference type="InterPro" id="IPR032807">
    <property type="entry name" value="GNVR"/>
</dbReference>
<name>A0A3S1ATK5_ANAVA</name>
<feature type="transmembrane region" description="Helical" evidence="10">
    <location>
        <begin position="27"/>
        <end position="44"/>
    </location>
</feature>
<evidence type="ECO:0000256" key="10">
    <source>
        <dbReference type="SAM" id="Phobius"/>
    </source>
</evidence>
<dbReference type="GO" id="GO:0004715">
    <property type="term" value="F:non-membrane spanning protein tyrosine kinase activity"/>
    <property type="evidence" value="ECO:0007669"/>
    <property type="project" value="UniProtKB-EC"/>
</dbReference>
<evidence type="ECO:0000256" key="1">
    <source>
        <dbReference type="ARBA" id="ARBA00007316"/>
    </source>
</evidence>
<keyword evidence="4" id="KW-0547">Nucleotide-binding</keyword>
<evidence type="ECO:0000256" key="7">
    <source>
        <dbReference type="ARBA" id="ARBA00023137"/>
    </source>
</evidence>
<dbReference type="NCBIfam" id="TIGR01007">
    <property type="entry name" value="eps_fam"/>
    <property type="match status" value="1"/>
</dbReference>
<keyword evidence="9" id="KW-0175">Coiled coil</keyword>
<dbReference type="InterPro" id="IPR005702">
    <property type="entry name" value="Wzc-like_C"/>
</dbReference>
<comment type="catalytic activity">
    <reaction evidence="8">
        <text>L-tyrosyl-[protein] + ATP = O-phospho-L-tyrosyl-[protein] + ADP + H(+)</text>
        <dbReference type="Rhea" id="RHEA:10596"/>
        <dbReference type="Rhea" id="RHEA-COMP:10136"/>
        <dbReference type="Rhea" id="RHEA-COMP:20101"/>
        <dbReference type="ChEBI" id="CHEBI:15378"/>
        <dbReference type="ChEBI" id="CHEBI:30616"/>
        <dbReference type="ChEBI" id="CHEBI:46858"/>
        <dbReference type="ChEBI" id="CHEBI:61978"/>
        <dbReference type="ChEBI" id="CHEBI:456216"/>
        <dbReference type="EC" id="2.7.10.2"/>
    </reaction>
</comment>
<dbReference type="SUPFAM" id="SSF52540">
    <property type="entry name" value="P-loop containing nucleoside triphosphate hydrolases"/>
    <property type="match status" value="1"/>
</dbReference>
<dbReference type="InterPro" id="IPR027417">
    <property type="entry name" value="P-loop_NTPase"/>
</dbReference>
<evidence type="ECO:0000259" key="11">
    <source>
        <dbReference type="Pfam" id="PF13614"/>
    </source>
</evidence>
<dbReference type="Gene3D" id="3.40.50.300">
    <property type="entry name" value="P-loop containing nucleotide triphosphate hydrolases"/>
    <property type="match status" value="1"/>
</dbReference>
<organism evidence="13 14">
    <name type="scientific">Trichormus variabilis SAG 1403-4b</name>
    <dbReference type="NCBI Taxonomy" id="447716"/>
    <lineage>
        <taxon>Bacteria</taxon>
        <taxon>Bacillati</taxon>
        <taxon>Cyanobacteriota</taxon>
        <taxon>Cyanophyceae</taxon>
        <taxon>Nostocales</taxon>
        <taxon>Nostocaceae</taxon>
        <taxon>Trichormus</taxon>
    </lineage>
</organism>
<keyword evidence="6" id="KW-0067">ATP-binding</keyword>
<keyword evidence="10" id="KW-0812">Transmembrane</keyword>
<dbReference type="RefSeq" id="WP_241993431.1">
    <property type="nucleotide sequence ID" value="NZ_RSCM01000002.1"/>
</dbReference>
<dbReference type="GO" id="GO:0005524">
    <property type="term" value="F:ATP binding"/>
    <property type="evidence" value="ECO:0007669"/>
    <property type="project" value="UniProtKB-KW"/>
</dbReference>
<dbReference type="EC" id="2.7.10.2" evidence="2"/>
<evidence type="ECO:0000256" key="3">
    <source>
        <dbReference type="ARBA" id="ARBA00022679"/>
    </source>
</evidence>
<dbReference type="Pfam" id="PF13807">
    <property type="entry name" value="GNVR"/>
    <property type="match status" value="1"/>
</dbReference>
<evidence type="ECO:0000256" key="4">
    <source>
        <dbReference type="ARBA" id="ARBA00022741"/>
    </source>
</evidence>
<feature type="domain" description="Tyrosine-protein kinase G-rich" evidence="12">
    <location>
        <begin position="403"/>
        <end position="475"/>
    </location>
</feature>
<evidence type="ECO:0000256" key="8">
    <source>
        <dbReference type="ARBA" id="ARBA00051245"/>
    </source>
</evidence>
<keyword evidence="5" id="KW-0418">Kinase</keyword>
<evidence type="ECO:0000256" key="6">
    <source>
        <dbReference type="ARBA" id="ARBA00022840"/>
    </source>
</evidence>
<evidence type="ECO:0000256" key="9">
    <source>
        <dbReference type="SAM" id="Coils"/>
    </source>
</evidence>
<dbReference type="EMBL" id="RSCM01000002">
    <property type="protein sequence ID" value="RUS98997.1"/>
    <property type="molecule type" value="Genomic_DNA"/>
</dbReference>
<evidence type="ECO:0000259" key="12">
    <source>
        <dbReference type="Pfam" id="PF13807"/>
    </source>
</evidence>
<evidence type="ECO:0000256" key="5">
    <source>
        <dbReference type="ARBA" id="ARBA00022777"/>
    </source>
</evidence>